<feature type="compositionally biased region" description="Polar residues" evidence="1">
    <location>
        <begin position="167"/>
        <end position="177"/>
    </location>
</feature>
<dbReference type="FunCoup" id="E3MCR5">
    <property type="interactions" value="1080"/>
</dbReference>
<dbReference type="eggNOG" id="ENOG502TIPZ">
    <property type="taxonomic scope" value="Eukaryota"/>
</dbReference>
<dbReference type="AlphaFoldDB" id="E3MCR5"/>
<dbReference type="PROSITE" id="PS00028">
    <property type="entry name" value="ZINC_FINGER_C2H2_1"/>
    <property type="match status" value="1"/>
</dbReference>
<evidence type="ECO:0000313" key="4">
    <source>
        <dbReference type="Proteomes" id="UP000008281"/>
    </source>
</evidence>
<accession>E3MCR5</accession>
<feature type="compositionally biased region" description="Polar residues" evidence="1">
    <location>
        <begin position="232"/>
        <end position="241"/>
    </location>
</feature>
<reference evidence="3" key="1">
    <citation type="submission" date="2007-07" db="EMBL/GenBank/DDBJ databases">
        <title>PCAP assembly of the Caenorhabditis remanei genome.</title>
        <authorList>
            <consortium name="The Caenorhabditis remanei Sequencing Consortium"/>
            <person name="Wilson R.K."/>
        </authorList>
    </citation>
    <scope>NUCLEOTIDE SEQUENCE [LARGE SCALE GENOMIC DNA]</scope>
    <source>
        <strain evidence="3">PB4641</strain>
    </source>
</reference>
<dbReference type="GeneID" id="9807647"/>
<dbReference type="HOGENOM" id="CLU_883494_0_0_1"/>
<organism evidence="4">
    <name type="scientific">Caenorhabditis remanei</name>
    <name type="common">Caenorhabditis vulgaris</name>
    <dbReference type="NCBI Taxonomy" id="31234"/>
    <lineage>
        <taxon>Eukaryota</taxon>
        <taxon>Metazoa</taxon>
        <taxon>Ecdysozoa</taxon>
        <taxon>Nematoda</taxon>
        <taxon>Chromadorea</taxon>
        <taxon>Rhabditida</taxon>
        <taxon>Rhabditina</taxon>
        <taxon>Rhabditomorpha</taxon>
        <taxon>Rhabditoidea</taxon>
        <taxon>Rhabditidae</taxon>
        <taxon>Peloderinae</taxon>
        <taxon>Caenorhabditis</taxon>
    </lineage>
</organism>
<dbReference type="InParanoid" id="E3MCR5"/>
<dbReference type="EMBL" id="DS268435">
    <property type="protein sequence ID" value="EFO98520.1"/>
    <property type="molecule type" value="Genomic_DNA"/>
</dbReference>
<evidence type="ECO:0000259" key="2">
    <source>
        <dbReference type="PROSITE" id="PS00028"/>
    </source>
</evidence>
<sequence length="315" mass="35329">MRQQSNEKSLIQQPTGAVPNIEDTPLVSVIQQHNALNMMKQQALQKLNGAGGSLQNMNPISPYPWNQSNSMMVRQQSTGLEQALLKSIEMMTAQSAFFAPMAQTAMNLNLMMIKLHEESREERKRIEEGHRAERQKADERHYEHISNFVAQFTKVVSSLQNKNGSIIESGESQINNATSSEQTKSKTQSPPPSLKRTSSSSNSKRSKSPPAKKISLDRSRIAKKTGIPVSPGSRSENSEQNLESKRSHPKKNVFIDQVIIGKGTGYNEALKKFTSYRCLFCPIGFSTENKLIEHCESVHKNVLNNKKSRRIHPSK</sequence>
<protein>
    <recommendedName>
        <fullName evidence="2">C2H2-type domain-containing protein</fullName>
    </recommendedName>
</protein>
<evidence type="ECO:0000256" key="1">
    <source>
        <dbReference type="SAM" id="MobiDB-lite"/>
    </source>
</evidence>
<feature type="compositionally biased region" description="Low complexity" evidence="1">
    <location>
        <begin position="178"/>
        <end position="213"/>
    </location>
</feature>
<keyword evidence="4" id="KW-1185">Reference proteome</keyword>
<gene>
    <name evidence="3" type="ORF">CRE_20226</name>
</gene>
<dbReference type="Proteomes" id="UP000008281">
    <property type="component" value="Unassembled WGS sequence"/>
</dbReference>
<name>E3MCR5_CAERE</name>
<dbReference type="CTD" id="9807647"/>
<feature type="region of interest" description="Disordered" evidence="1">
    <location>
        <begin position="167"/>
        <end position="249"/>
    </location>
</feature>
<feature type="domain" description="C2H2-type" evidence="2">
    <location>
        <begin position="278"/>
        <end position="299"/>
    </location>
</feature>
<dbReference type="KEGG" id="crq:GCK72_010021"/>
<proteinExistence type="predicted"/>
<dbReference type="InterPro" id="IPR013087">
    <property type="entry name" value="Znf_C2H2_type"/>
</dbReference>
<dbReference type="OMA" id="HYEHISN"/>
<dbReference type="OrthoDB" id="10304082at2759"/>
<dbReference type="RefSeq" id="XP_003105994.2">
    <property type="nucleotide sequence ID" value="XM_003105946.2"/>
</dbReference>
<evidence type="ECO:0000313" key="3">
    <source>
        <dbReference type="EMBL" id="EFO98520.1"/>
    </source>
</evidence>